<dbReference type="PANTHER" id="PTHR11139:SF69">
    <property type="entry name" value="SERINE_THREONINE-PROTEIN KINASE ATR"/>
    <property type="match status" value="1"/>
</dbReference>
<proteinExistence type="predicted"/>
<accession>A0A077WRE8</accession>
<evidence type="ECO:0000256" key="9">
    <source>
        <dbReference type="ARBA" id="ARBA00023242"/>
    </source>
</evidence>
<keyword evidence="9" id="KW-0539">Nucleus</keyword>
<sequence length="1413" mass="161024">MDVEQIVQQLIRDDEDIGEIAATLQEGQDYMDPDFCSSIIPQLLLHSLSRTSNDHEQYSNAIAIALKEVYKSKALSGQQEALKLLRIINELLHARLSKPPYKIDAFMGTVVQNSTAAINIVVNAWGALVRMVHESNAEDMQALYPNIWSALVPVTSLAMIASPHTAVHLLKVTATLYHECIPNNLIYPYGSQSENYILLLLQSIKRIITTPNIEIPLHLFHDLAQTIQTWLILFPPTMLVQVVEIANALGALAMDNRSRLSTDIQDIVFRIAVLLCNNHVSLPWFDSYMKEIEKHRSSCVLEKGLEERLAQCSIDDDYASIGSHVAKRLRLDGSDIMDTEESADVDGFGQQQQDPILDKEDHIERQRLKRMFAEILSNAMMASGDELKKRSKEVIAIVNMIGTHELDPSESKALAEYVAFCISKDDSTIEKLAEMHRLKPINYLLRNMRHILPYLLGAMEGDTELQTFASMLDMTVESLCEQGAHHLLVAFLMTDDQLFAKRGFDRMREIFSSEDAPQELLSTRHTKVITLLAMELGVPGKMDKAQQALQTVMQWLELPATTSLGNLLSQFFLGISTKIAAFISEKRDPFKRVENPSALASLNCIIRIMGSNIDSQAHQVIAIIQTVGELPNMQKEAFMLWKTYTEHLSHDELYRRISAIIQGSLVIFPHCPPDIKRRIGEFLVNAINECSFSKGLPEGLPDVPGFDELHDLRLLLDKKRLSTDLNDELANIAERTQSDDILDLLSAAQELLRLLELYGNMHQVMVENRSLLYTALLNLARKSFDHAELQRLTAECLGILGATDPTQVDAKIPEENRPILRNFNNKDENREFICELITKHLIPAFHSAGDEMTQQYIQYSIQMELRQAGFTPESIYDDHTIQSRWNKFPSTTQSLLAPLLHSSFQSKWEMAVPDYPIYLSAESYSEWIKRWLYRLVETSKEAVRPIFMHCFPVVQGNLGLTLTLLPHAVLHVLLSGSDKDREHIRDEIIGVLEHHEDQSRPWSEQMQRASLQVVVMITGHCRRWLRHTQENPLTSNHTNETKRIHKFLDSIPNGKMAMASFRSKAYAQALMHLELHIRSSQPTTSEAIEFLRQVYAHMEEKDGMAAIFMKFQRNLSVEEEILQFESKGDWEYAKVCYTHALEKNPYDSRLLSGYFNCQRQSGDHIGMLGAATKLLQTHQDWLPRINAYRAEAAWKTGDWEMLDMATSLPMERSFDSFLSSAMANIRRGKNLAAMSDITNARKDLMEQLATTSKESYAHSHDLILRLQMLHELEQSHIAWEKVRHEGTPEPINELKDTWKKQFLLLSPSYATRRPVLELRQTLLFGLRPPEVGKQLVSDDGSIWLKLAKTARKAGDYTMALKATLYAESLGAPYAFMEHAKWYHENHENAKAIRYLQSQDKRDAKASTRDQKTQ</sequence>
<dbReference type="GO" id="GO:0006281">
    <property type="term" value="P:DNA repair"/>
    <property type="evidence" value="ECO:0007669"/>
    <property type="project" value="TreeGrafter"/>
</dbReference>
<evidence type="ECO:0000256" key="2">
    <source>
        <dbReference type="ARBA" id="ARBA00012513"/>
    </source>
</evidence>
<dbReference type="InterPro" id="IPR003151">
    <property type="entry name" value="PIK-rel_kinase_FAT"/>
</dbReference>
<keyword evidence="6" id="KW-0227">DNA damage</keyword>
<dbReference type="OrthoDB" id="381190at2759"/>
<dbReference type="GO" id="GO:0004674">
    <property type="term" value="F:protein serine/threonine kinase activity"/>
    <property type="evidence" value="ECO:0007669"/>
    <property type="project" value="UniProtKB-KW"/>
</dbReference>
<dbReference type="EMBL" id="LK023335">
    <property type="protein sequence ID" value="CDS09668.1"/>
    <property type="molecule type" value="Genomic_DNA"/>
</dbReference>
<dbReference type="InterPro" id="IPR012993">
    <property type="entry name" value="UME"/>
</dbReference>
<dbReference type="PROSITE" id="PS51189">
    <property type="entry name" value="FAT"/>
    <property type="match status" value="1"/>
</dbReference>
<dbReference type="InterPro" id="IPR050517">
    <property type="entry name" value="DDR_Repair_Kinase"/>
</dbReference>
<dbReference type="SUPFAM" id="SSF48452">
    <property type="entry name" value="TPR-like"/>
    <property type="match status" value="1"/>
</dbReference>
<evidence type="ECO:0000256" key="6">
    <source>
        <dbReference type="ARBA" id="ARBA00022763"/>
    </source>
</evidence>
<dbReference type="Gene3D" id="1.25.40.10">
    <property type="entry name" value="Tetratricopeptide repeat domain"/>
    <property type="match status" value="1"/>
</dbReference>
<keyword evidence="7" id="KW-0418">Kinase</keyword>
<dbReference type="Pfam" id="PF02259">
    <property type="entry name" value="FAT"/>
    <property type="match status" value="1"/>
</dbReference>
<dbReference type="InterPro" id="IPR014009">
    <property type="entry name" value="PIK_FAT"/>
</dbReference>
<evidence type="ECO:0000256" key="1">
    <source>
        <dbReference type="ARBA" id="ARBA00004123"/>
    </source>
</evidence>
<dbReference type="SUPFAM" id="SSF48371">
    <property type="entry name" value="ARM repeat"/>
    <property type="match status" value="1"/>
</dbReference>
<reference evidence="12" key="1">
    <citation type="journal article" date="2014" name="Genome Announc.">
        <title>De novo whole-genome sequence and genome annotation of Lichtheimia ramosa.</title>
        <authorList>
            <person name="Linde J."/>
            <person name="Schwartze V."/>
            <person name="Binder U."/>
            <person name="Lass-Florl C."/>
            <person name="Voigt K."/>
            <person name="Horn F."/>
        </authorList>
    </citation>
    <scope>NUCLEOTIDE SEQUENCE</scope>
    <source>
        <strain evidence="12">JMRC FSU:6197</strain>
    </source>
</reference>
<gene>
    <name evidence="12" type="ORF">LRAMOSA02345</name>
</gene>
<dbReference type="GO" id="GO:0005524">
    <property type="term" value="F:ATP binding"/>
    <property type="evidence" value="ECO:0007669"/>
    <property type="project" value="UniProtKB-KW"/>
</dbReference>
<keyword evidence="3" id="KW-0723">Serine/threonine-protein kinase</keyword>
<evidence type="ECO:0000313" key="12">
    <source>
        <dbReference type="EMBL" id="CDS09668.1"/>
    </source>
</evidence>
<dbReference type="InterPro" id="IPR016024">
    <property type="entry name" value="ARM-type_fold"/>
</dbReference>
<keyword evidence="5" id="KW-0547">Nucleotide-binding</keyword>
<dbReference type="GO" id="GO:0000077">
    <property type="term" value="P:DNA damage checkpoint signaling"/>
    <property type="evidence" value="ECO:0007669"/>
    <property type="project" value="TreeGrafter"/>
</dbReference>
<dbReference type="InterPro" id="IPR011990">
    <property type="entry name" value="TPR-like_helical_dom_sf"/>
</dbReference>
<dbReference type="GO" id="GO:0005634">
    <property type="term" value="C:nucleus"/>
    <property type="evidence" value="ECO:0007669"/>
    <property type="project" value="UniProtKB-SubCell"/>
</dbReference>
<feature type="domain" description="FAT" evidence="11">
    <location>
        <begin position="1055"/>
        <end position="1413"/>
    </location>
</feature>
<name>A0A077WRE8_9FUNG</name>
<evidence type="ECO:0000256" key="10">
    <source>
        <dbReference type="SAM" id="MobiDB-lite"/>
    </source>
</evidence>
<feature type="region of interest" description="Disordered" evidence="10">
    <location>
        <begin position="1394"/>
        <end position="1413"/>
    </location>
</feature>
<evidence type="ECO:0000256" key="8">
    <source>
        <dbReference type="ARBA" id="ARBA00022840"/>
    </source>
</evidence>
<evidence type="ECO:0000259" key="11">
    <source>
        <dbReference type="PROSITE" id="PS51189"/>
    </source>
</evidence>
<comment type="subcellular location">
    <subcellularLocation>
        <location evidence="1">Nucleus</location>
    </subcellularLocation>
</comment>
<dbReference type="Pfam" id="PF08064">
    <property type="entry name" value="UME"/>
    <property type="match status" value="1"/>
</dbReference>
<keyword evidence="8" id="KW-0067">ATP-binding</keyword>
<evidence type="ECO:0000256" key="7">
    <source>
        <dbReference type="ARBA" id="ARBA00022777"/>
    </source>
</evidence>
<dbReference type="EC" id="2.7.11.1" evidence="2"/>
<evidence type="ECO:0000256" key="5">
    <source>
        <dbReference type="ARBA" id="ARBA00022741"/>
    </source>
</evidence>
<organism evidence="12">
    <name type="scientific">Lichtheimia ramosa</name>
    <dbReference type="NCBI Taxonomy" id="688394"/>
    <lineage>
        <taxon>Eukaryota</taxon>
        <taxon>Fungi</taxon>
        <taxon>Fungi incertae sedis</taxon>
        <taxon>Mucoromycota</taxon>
        <taxon>Mucoromycotina</taxon>
        <taxon>Mucoromycetes</taxon>
        <taxon>Mucorales</taxon>
        <taxon>Lichtheimiaceae</taxon>
        <taxon>Lichtheimia</taxon>
    </lineage>
</organism>
<dbReference type="InterPro" id="IPR056802">
    <property type="entry name" value="ATR-like_M-HEAT"/>
</dbReference>
<dbReference type="Pfam" id="PF25030">
    <property type="entry name" value="M-HEAT_ATR"/>
    <property type="match status" value="1"/>
</dbReference>
<protein>
    <recommendedName>
        <fullName evidence="2">non-specific serine/threonine protein kinase</fullName>
        <ecNumber evidence="2">2.7.11.1</ecNumber>
    </recommendedName>
</protein>
<dbReference type="PANTHER" id="PTHR11139">
    <property type="entry name" value="ATAXIA TELANGIECTASIA MUTATED ATM -RELATED"/>
    <property type="match status" value="1"/>
</dbReference>
<keyword evidence="4" id="KW-0808">Transferase</keyword>
<evidence type="ECO:0000256" key="3">
    <source>
        <dbReference type="ARBA" id="ARBA00022527"/>
    </source>
</evidence>
<feature type="compositionally biased region" description="Basic and acidic residues" evidence="10">
    <location>
        <begin position="1398"/>
        <end position="1413"/>
    </location>
</feature>
<dbReference type="GO" id="GO:0000723">
    <property type="term" value="P:telomere maintenance"/>
    <property type="evidence" value="ECO:0007669"/>
    <property type="project" value="TreeGrafter"/>
</dbReference>
<evidence type="ECO:0000256" key="4">
    <source>
        <dbReference type="ARBA" id="ARBA00022679"/>
    </source>
</evidence>
<dbReference type="GO" id="GO:0005694">
    <property type="term" value="C:chromosome"/>
    <property type="evidence" value="ECO:0007669"/>
    <property type="project" value="TreeGrafter"/>
</dbReference>